<keyword evidence="3 8" id="KW-0313">Glucose metabolism</keyword>
<keyword evidence="5 8" id="KW-0560">Oxidoreductase</keyword>
<keyword evidence="4 8" id="KW-0521">NADP</keyword>
<dbReference type="Pfam" id="PF02781">
    <property type="entry name" value="G6PD_C"/>
    <property type="match status" value="1"/>
</dbReference>
<name>A0A0R3STG8_HYMDI</name>
<evidence type="ECO:0000256" key="8">
    <source>
        <dbReference type="RuleBase" id="RU362120"/>
    </source>
</evidence>
<evidence type="ECO:0000259" key="9">
    <source>
        <dbReference type="Pfam" id="PF00479"/>
    </source>
</evidence>
<evidence type="ECO:0000313" key="11">
    <source>
        <dbReference type="EMBL" id="VDL61016.1"/>
    </source>
</evidence>
<evidence type="ECO:0000256" key="6">
    <source>
        <dbReference type="ARBA" id="ARBA00023277"/>
    </source>
</evidence>
<keyword evidence="6 8" id="KW-0119">Carbohydrate metabolism</keyword>
<evidence type="ECO:0000313" key="13">
    <source>
        <dbReference type="WBParaSite" id="HDID_0000870001-mRNA-1"/>
    </source>
</evidence>
<comment type="pathway">
    <text evidence="1 8">Carbohydrate degradation; pentose phosphate pathway; D-ribulose 5-phosphate from D-glucose 6-phosphate (oxidative stage): step 1/3.</text>
</comment>
<dbReference type="PIRSF" id="PIRSF000110">
    <property type="entry name" value="G6PD"/>
    <property type="match status" value="1"/>
</dbReference>
<dbReference type="InterPro" id="IPR022675">
    <property type="entry name" value="G6P_DH_C"/>
</dbReference>
<dbReference type="PANTHER" id="PTHR23429">
    <property type="entry name" value="GLUCOSE-6-PHOSPHATE 1-DEHYDROGENASE G6PD"/>
    <property type="match status" value="1"/>
</dbReference>
<sequence>MHPSLPPSSSHNNFTCLCIPRLSFIMDKVCLDLIKSSFHSDEVHSHVFVVLGASGDLARKKIYPTLWWLYRDGLLPEKTFFIGYARSDITIDDIRKKSITFMKVNQDQSEEMKRFEHFWQKNTYVKGSYTETRDFVALDKTIVDNCGQLVNRIFYLALPPSTYMSVSSHLAKSCKCKNSDVWTRLIIEKPFGRDLESARKLSAHLAGLFNEQQIYRIDHYLGKEMVQNLLILRFANMIFSPLWNREHISNVTISFKEPFGTAGRGGYFDNFGVIRDVLQNHLIQVLALLAMEKPLSLSAEDIRGEKVKVLRCIKPLKLENLVVGQYVGNPDAKDEDSKQGYLDDPTVNNDSITPTYACSVLYISNDRWQGVPFILRAGKALDDRKAEVRIQFKDVAIDIFGTPAQGDTPVVRNELVIRVQPDEAVYLKLMTKRPGMDFVPEETELDLTYSSRYEAYAYERLLLDVFSGSQTNFVRFDELDEAWRIFTPALQELETKAIKPFPYKYGSRNGPSEADELMRRVGFVYTGLYRWNPRR</sequence>
<comment type="similarity">
    <text evidence="2 8">Belongs to the glucose-6-phosphate dehydrogenase family.</text>
</comment>
<evidence type="ECO:0000256" key="4">
    <source>
        <dbReference type="ARBA" id="ARBA00022857"/>
    </source>
</evidence>
<comment type="catalytic activity">
    <reaction evidence="7">
        <text>D-glucose 6-phosphate + NADP(+) = 6-phospho-D-glucono-1,5-lactone + NADPH + H(+)</text>
        <dbReference type="Rhea" id="RHEA:15841"/>
        <dbReference type="ChEBI" id="CHEBI:15378"/>
        <dbReference type="ChEBI" id="CHEBI:57783"/>
        <dbReference type="ChEBI" id="CHEBI:57955"/>
        <dbReference type="ChEBI" id="CHEBI:58349"/>
        <dbReference type="ChEBI" id="CHEBI:61548"/>
        <dbReference type="EC" id="1.1.1.49"/>
    </reaction>
    <physiologicalReaction direction="left-to-right" evidence="7">
        <dbReference type="Rhea" id="RHEA:15842"/>
    </physiologicalReaction>
</comment>
<dbReference type="InterPro" id="IPR036291">
    <property type="entry name" value="NAD(P)-bd_dom_sf"/>
</dbReference>
<protein>
    <recommendedName>
        <fullName evidence="8">Glucose-6-phosphate 1-dehydrogenase</fullName>
        <ecNumber evidence="8">1.1.1.49</ecNumber>
    </recommendedName>
</protein>
<dbReference type="AlphaFoldDB" id="A0A0R3STG8"/>
<organism evidence="13">
    <name type="scientific">Hymenolepis diminuta</name>
    <name type="common">Rat tapeworm</name>
    <dbReference type="NCBI Taxonomy" id="6216"/>
    <lineage>
        <taxon>Eukaryota</taxon>
        <taxon>Metazoa</taxon>
        <taxon>Spiralia</taxon>
        <taxon>Lophotrochozoa</taxon>
        <taxon>Platyhelminthes</taxon>
        <taxon>Cestoda</taxon>
        <taxon>Eucestoda</taxon>
        <taxon>Cyclophyllidea</taxon>
        <taxon>Hymenolepididae</taxon>
        <taxon>Hymenolepis</taxon>
    </lineage>
</organism>
<dbReference type="PROSITE" id="PS00069">
    <property type="entry name" value="G6P_DEHYDROGENASE"/>
    <property type="match status" value="1"/>
</dbReference>
<dbReference type="PANTHER" id="PTHR23429:SF0">
    <property type="entry name" value="GLUCOSE-6-PHOSPHATE 1-DEHYDROGENASE"/>
    <property type="match status" value="1"/>
</dbReference>
<dbReference type="Proteomes" id="UP000274504">
    <property type="component" value="Unassembled WGS sequence"/>
</dbReference>
<evidence type="ECO:0000313" key="12">
    <source>
        <dbReference type="Proteomes" id="UP000274504"/>
    </source>
</evidence>
<dbReference type="SUPFAM" id="SSF55347">
    <property type="entry name" value="Glyceraldehyde-3-phosphate dehydrogenase-like, C-terminal domain"/>
    <property type="match status" value="1"/>
</dbReference>
<dbReference type="InterPro" id="IPR001282">
    <property type="entry name" value="G6P_DH"/>
</dbReference>
<dbReference type="SUPFAM" id="SSF51735">
    <property type="entry name" value="NAD(P)-binding Rossmann-fold domains"/>
    <property type="match status" value="1"/>
</dbReference>
<dbReference type="UniPathway" id="UPA00115">
    <property type="reaction ID" value="UER00408"/>
</dbReference>
<dbReference type="InterPro" id="IPR022674">
    <property type="entry name" value="G6P_DH_NAD-bd"/>
</dbReference>
<dbReference type="GO" id="GO:0005829">
    <property type="term" value="C:cytosol"/>
    <property type="evidence" value="ECO:0007669"/>
    <property type="project" value="TreeGrafter"/>
</dbReference>
<dbReference type="PRINTS" id="PR00079">
    <property type="entry name" value="G6PDHDRGNASE"/>
</dbReference>
<dbReference type="GO" id="GO:0004345">
    <property type="term" value="F:glucose-6-phosphate dehydrogenase activity"/>
    <property type="evidence" value="ECO:0007669"/>
    <property type="project" value="UniProtKB-EC"/>
</dbReference>
<proteinExistence type="inferred from homology"/>
<feature type="domain" description="Glucose-6-phosphate dehydrogenase C-terminal" evidence="10">
    <location>
        <begin position="230"/>
        <end position="523"/>
    </location>
</feature>
<dbReference type="GO" id="GO:0009051">
    <property type="term" value="P:pentose-phosphate shunt, oxidative branch"/>
    <property type="evidence" value="ECO:0007669"/>
    <property type="project" value="TreeGrafter"/>
</dbReference>
<dbReference type="EC" id="1.1.1.49" evidence="8"/>
<dbReference type="GO" id="GO:0050661">
    <property type="term" value="F:NADP binding"/>
    <property type="evidence" value="ECO:0007669"/>
    <property type="project" value="InterPro"/>
</dbReference>
<evidence type="ECO:0000256" key="2">
    <source>
        <dbReference type="ARBA" id="ARBA00009975"/>
    </source>
</evidence>
<dbReference type="Gene3D" id="3.30.360.10">
    <property type="entry name" value="Dihydrodipicolinate Reductase, domain 2"/>
    <property type="match status" value="1"/>
</dbReference>
<accession>A0A0R3STG8</accession>
<reference evidence="13" key="1">
    <citation type="submission" date="2017-02" db="UniProtKB">
        <authorList>
            <consortium name="WormBaseParasite"/>
        </authorList>
    </citation>
    <scope>IDENTIFICATION</scope>
</reference>
<dbReference type="NCBIfam" id="TIGR00871">
    <property type="entry name" value="zwf"/>
    <property type="match status" value="1"/>
</dbReference>
<reference evidence="11 12" key="2">
    <citation type="submission" date="2018-11" db="EMBL/GenBank/DDBJ databases">
        <authorList>
            <consortium name="Pathogen Informatics"/>
        </authorList>
    </citation>
    <scope>NUCLEOTIDE SEQUENCE [LARGE SCALE GENOMIC DNA]</scope>
</reference>
<comment type="function">
    <text evidence="8">Catalyzes the rate-limiting step of the oxidative pentose-phosphate pathway, which represents a route for the dissimilation of carbohydrates besides glycolysis.</text>
</comment>
<dbReference type="HAMAP" id="MF_00966">
    <property type="entry name" value="G6PD"/>
    <property type="match status" value="1"/>
</dbReference>
<gene>
    <name evidence="11" type="ORF">HDID_LOCUS8698</name>
</gene>
<dbReference type="Gene3D" id="3.40.50.720">
    <property type="entry name" value="NAD(P)-binding Rossmann-like Domain"/>
    <property type="match status" value="1"/>
</dbReference>
<feature type="domain" description="Glucose-6-phosphate dehydrogenase NAD-binding" evidence="9">
    <location>
        <begin position="49"/>
        <end position="228"/>
    </location>
</feature>
<dbReference type="Pfam" id="PF00479">
    <property type="entry name" value="G6PD_N"/>
    <property type="match status" value="1"/>
</dbReference>
<dbReference type="EMBL" id="UYSG01011127">
    <property type="protein sequence ID" value="VDL61016.1"/>
    <property type="molecule type" value="Genomic_DNA"/>
</dbReference>
<evidence type="ECO:0000256" key="3">
    <source>
        <dbReference type="ARBA" id="ARBA00022526"/>
    </source>
</evidence>
<evidence type="ECO:0000256" key="5">
    <source>
        <dbReference type="ARBA" id="ARBA00023002"/>
    </source>
</evidence>
<dbReference type="GO" id="GO:0006006">
    <property type="term" value="P:glucose metabolic process"/>
    <property type="evidence" value="ECO:0007669"/>
    <property type="project" value="UniProtKB-KW"/>
</dbReference>
<dbReference type="WBParaSite" id="HDID_0000870001-mRNA-1">
    <property type="protein sequence ID" value="HDID_0000870001-mRNA-1"/>
    <property type="gene ID" value="HDID_0000870001"/>
</dbReference>
<evidence type="ECO:0000256" key="7">
    <source>
        <dbReference type="ARBA" id="ARBA00047696"/>
    </source>
</evidence>
<dbReference type="InterPro" id="IPR019796">
    <property type="entry name" value="G6P_DH_AS"/>
</dbReference>
<evidence type="ECO:0000256" key="1">
    <source>
        <dbReference type="ARBA" id="ARBA00004937"/>
    </source>
</evidence>
<dbReference type="OrthoDB" id="60984at2759"/>
<evidence type="ECO:0000259" key="10">
    <source>
        <dbReference type="Pfam" id="PF02781"/>
    </source>
</evidence>
<dbReference type="STRING" id="6216.A0A0R3STG8"/>